<dbReference type="GO" id="GO:0061711">
    <property type="term" value="F:tRNA N(6)-L-threonylcarbamoyladenine synthase activity"/>
    <property type="evidence" value="ECO:0007669"/>
    <property type="project" value="UniProtKB-EC"/>
</dbReference>
<proteinExistence type="predicted"/>
<feature type="non-terminal residue" evidence="1">
    <location>
        <position position="33"/>
    </location>
</feature>
<dbReference type="Gene3D" id="3.30.420.40">
    <property type="match status" value="1"/>
</dbReference>
<evidence type="ECO:0000313" key="1">
    <source>
        <dbReference type="EMBL" id="KAA6317510.1"/>
    </source>
</evidence>
<comment type="caution">
    <text evidence="1">The sequence shown here is derived from an EMBL/GenBank/DDBJ whole genome shotgun (WGS) entry which is preliminary data.</text>
</comment>
<name>A0A5J4Q913_9ZZZZ</name>
<protein>
    <submittedName>
        <fullName evidence="1">tRNA N6-adenosine threonylcarbamoyltransferase</fullName>
        <ecNumber evidence="1">2.3.1.234</ecNumber>
    </submittedName>
</protein>
<accession>A0A5J4Q913</accession>
<reference evidence="1" key="1">
    <citation type="submission" date="2019-03" db="EMBL/GenBank/DDBJ databases">
        <title>Single cell metagenomics reveals metabolic interactions within the superorganism composed of flagellate Streblomastix strix and complex community of Bacteroidetes bacteria on its surface.</title>
        <authorList>
            <person name="Treitli S.C."/>
            <person name="Kolisko M."/>
            <person name="Husnik F."/>
            <person name="Keeling P."/>
            <person name="Hampl V."/>
        </authorList>
    </citation>
    <scope>NUCLEOTIDE SEQUENCE</scope>
    <source>
        <strain evidence="1">STM</strain>
    </source>
</reference>
<dbReference type="EC" id="2.3.1.234" evidence="1"/>
<keyword evidence="1" id="KW-0012">Acyltransferase</keyword>
<dbReference type="AlphaFoldDB" id="A0A5J4Q913"/>
<dbReference type="EMBL" id="SNRY01004499">
    <property type="protein sequence ID" value="KAA6317510.1"/>
    <property type="molecule type" value="Genomic_DNA"/>
</dbReference>
<keyword evidence="1" id="KW-0808">Transferase</keyword>
<organism evidence="1">
    <name type="scientific">termite gut metagenome</name>
    <dbReference type="NCBI Taxonomy" id="433724"/>
    <lineage>
        <taxon>unclassified sequences</taxon>
        <taxon>metagenomes</taxon>
        <taxon>organismal metagenomes</taxon>
    </lineage>
</organism>
<sequence>MSILILGIESSCDDTSAAVVRDGVLLSNVVAGQ</sequence>
<gene>
    <name evidence="1" type="ORF">EZS27_032344</name>
</gene>